<evidence type="ECO:0000313" key="2">
    <source>
        <dbReference type="EMBL" id="PTQ47530.1"/>
    </source>
</evidence>
<feature type="chain" id="PRO_5015342842" evidence="1">
    <location>
        <begin position="28"/>
        <end position="135"/>
    </location>
</feature>
<keyword evidence="1" id="KW-0732">Signal</keyword>
<feature type="signal peptide" evidence="1">
    <location>
        <begin position="1"/>
        <end position="27"/>
    </location>
</feature>
<evidence type="ECO:0000313" key="3">
    <source>
        <dbReference type="Proteomes" id="UP000244005"/>
    </source>
</evidence>
<dbReference type="AlphaFoldDB" id="A0A2R6XN35"/>
<organism evidence="2 3">
    <name type="scientific">Marchantia polymorpha</name>
    <name type="common">Common liverwort</name>
    <name type="synonym">Marchantia aquatica</name>
    <dbReference type="NCBI Taxonomy" id="3197"/>
    <lineage>
        <taxon>Eukaryota</taxon>
        <taxon>Viridiplantae</taxon>
        <taxon>Streptophyta</taxon>
        <taxon>Embryophyta</taxon>
        <taxon>Marchantiophyta</taxon>
        <taxon>Marchantiopsida</taxon>
        <taxon>Marchantiidae</taxon>
        <taxon>Marchantiales</taxon>
        <taxon>Marchantiaceae</taxon>
        <taxon>Marchantia</taxon>
    </lineage>
</organism>
<proteinExistence type="predicted"/>
<reference evidence="3" key="1">
    <citation type="journal article" date="2017" name="Cell">
        <title>Insights into land plant evolution garnered from the Marchantia polymorpha genome.</title>
        <authorList>
            <person name="Bowman J.L."/>
            <person name="Kohchi T."/>
            <person name="Yamato K.T."/>
            <person name="Jenkins J."/>
            <person name="Shu S."/>
            <person name="Ishizaki K."/>
            <person name="Yamaoka S."/>
            <person name="Nishihama R."/>
            <person name="Nakamura Y."/>
            <person name="Berger F."/>
            <person name="Adam C."/>
            <person name="Aki S.S."/>
            <person name="Althoff F."/>
            <person name="Araki T."/>
            <person name="Arteaga-Vazquez M.A."/>
            <person name="Balasubrmanian S."/>
            <person name="Barry K."/>
            <person name="Bauer D."/>
            <person name="Boehm C.R."/>
            <person name="Briginshaw L."/>
            <person name="Caballero-Perez J."/>
            <person name="Catarino B."/>
            <person name="Chen F."/>
            <person name="Chiyoda S."/>
            <person name="Chovatia M."/>
            <person name="Davies K.M."/>
            <person name="Delmans M."/>
            <person name="Demura T."/>
            <person name="Dierschke T."/>
            <person name="Dolan L."/>
            <person name="Dorantes-Acosta A.E."/>
            <person name="Eklund D.M."/>
            <person name="Florent S.N."/>
            <person name="Flores-Sandoval E."/>
            <person name="Fujiyama A."/>
            <person name="Fukuzawa H."/>
            <person name="Galik B."/>
            <person name="Grimanelli D."/>
            <person name="Grimwood J."/>
            <person name="Grossniklaus U."/>
            <person name="Hamada T."/>
            <person name="Haseloff J."/>
            <person name="Hetherington A.J."/>
            <person name="Higo A."/>
            <person name="Hirakawa Y."/>
            <person name="Hundley H.N."/>
            <person name="Ikeda Y."/>
            <person name="Inoue K."/>
            <person name="Inoue S.I."/>
            <person name="Ishida S."/>
            <person name="Jia Q."/>
            <person name="Kakita M."/>
            <person name="Kanazawa T."/>
            <person name="Kawai Y."/>
            <person name="Kawashima T."/>
            <person name="Kennedy M."/>
            <person name="Kinose K."/>
            <person name="Kinoshita T."/>
            <person name="Kohara Y."/>
            <person name="Koide E."/>
            <person name="Komatsu K."/>
            <person name="Kopischke S."/>
            <person name="Kubo M."/>
            <person name="Kyozuka J."/>
            <person name="Lagercrantz U."/>
            <person name="Lin S.S."/>
            <person name="Lindquist E."/>
            <person name="Lipzen A.M."/>
            <person name="Lu C.W."/>
            <person name="De Luna E."/>
            <person name="Martienssen R.A."/>
            <person name="Minamino N."/>
            <person name="Mizutani M."/>
            <person name="Mizutani M."/>
            <person name="Mochizuki N."/>
            <person name="Monte I."/>
            <person name="Mosher R."/>
            <person name="Nagasaki H."/>
            <person name="Nakagami H."/>
            <person name="Naramoto S."/>
            <person name="Nishitani K."/>
            <person name="Ohtani M."/>
            <person name="Okamoto T."/>
            <person name="Okumura M."/>
            <person name="Phillips J."/>
            <person name="Pollak B."/>
            <person name="Reinders A."/>
            <person name="Rovekamp M."/>
            <person name="Sano R."/>
            <person name="Sawa S."/>
            <person name="Schmid M.W."/>
            <person name="Shirakawa M."/>
            <person name="Solano R."/>
            <person name="Spunde A."/>
            <person name="Suetsugu N."/>
            <person name="Sugano S."/>
            <person name="Sugiyama A."/>
            <person name="Sun R."/>
            <person name="Suzuki Y."/>
            <person name="Takenaka M."/>
            <person name="Takezawa D."/>
            <person name="Tomogane H."/>
            <person name="Tsuzuki M."/>
            <person name="Ueda T."/>
            <person name="Umeda M."/>
            <person name="Ward J.M."/>
            <person name="Watanabe Y."/>
            <person name="Yazaki K."/>
            <person name="Yokoyama R."/>
            <person name="Yoshitake Y."/>
            <person name="Yotsui I."/>
            <person name="Zachgo S."/>
            <person name="Schmutz J."/>
        </authorList>
    </citation>
    <scope>NUCLEOTIDE SEQUENCE [LARGE SCALE GENOMIC DNA]</scope>
    <source>
        <strain evidence="3">Tak-1</strain>
    </source>
</reference>
<gene>
    <name evidence="2" type="ORF">MARPO_0008s0271</name>
</gene>
<name>A0A2R6XN35_MARPO</name>
<protein>
    <submittedName>
        <fullName evidence="2">Uncharacterized protein</fullName>
    </submittedName>
</protein>
<evidence type="ECO:0000256" key="1">
    <source>
        <dbReference type="SAM" id="SignalP"/>
    </source>
</evidence>
<sequence>MTPELLELSRQLAVFFFFFFFLRSSPASLGIQGTSVKSLKEGLRRQLLLSNKAIGEPANYLNFLESKKVESADGLSSLSSVSEGPSDKNQARLLQREALDSLKVYSISFAHSLLHEFYARILSKSTPYLSTSKIG</sequence>
<dbReference type="Proteomes" id="UP000244005">
    <property type="component" value="Unassembled WGS sequence"/>
</dbReference>
<accession>A0A2R6XN35</accession>
<keyword evidence="3" id="KW-1185">Reference proteome</keyword>
<dbReference type="EMBL" id="KZ772680">
    <property type="protein sequence ID" value="PTQ47530.1"/>
    <property type="molecule type" value="Genomic_DNA"/>
</dbReference>